<name>A0AAD9PYC8_ACRCE</name>
<evidence type="ECO:0000313" key="13">
    <source>
        <dbReference type="EMBL" id="KAK2551321.1"/>
    </source>
</evidence>
<keyword evidence="3" id="KW-0812">Transmembrane</keyword>
<evidence type="ECO:0000256" key="1">
    <source>
        <dbReference type="ARBA" id="ARBA00022448"/>
    </source>
</evidence>
<dbReference type="GO" id="GO:0022848">
    <property type="term" value="F:acetylcholine-gated monoatomic cation-selective channel activity"/>
    <property type="evidence" value="ECO:0007669"/>
    <property type="project" value="InterPro"/>
</dbReference>
<comment type="subcellular location">
    <subcellularLocation>
        <location evidence="10">Synaptic cell membrane</location>
        <topology evidence="10">Multi-pass membrane protein</topology>
    </subcellularLocation>
</comment>
<dbReference type="GO" id="GO:0045211">
    <property type="term" value="C:postsynaptic membrane"/>
    <property type="evidence" value="ECO:0007669"/>
    <property type="project" value="InterPro"/>
</dbReference>
<evidence type="ECO:0000256" key="4">
    <source>
        <dbReference type="ARBA" id="ARBA00023018"/>
    </source>
</evidence>
<keyword evidence="14" id="KW-1185">Reference proteome</keyword>
<evidence type="ECO:0000256" key="8">
    <source>
        <dbReference type="ARBA" id="ARBA00023286"/>
    </source>
</evidence>
<dbReference type="GO" id="GO:0004888">
    <property type="term" value="F:transmembrane signaling receptor activity"/>
    <property type="evidence" value="ECO:0007669"/>
    <property type="project" value="InterPro"/>
</dbReference>
<sequence length="215" mass="24918">MNHKKIAFEIKILTCILLVRLCRGLASRLYINESYEYKLRRELLTNMDVMVRPVESPSDIVSVDFSMTIRSLSDLDDKRQVLITSVWIAQKWQNPFLQWDKDKFGGLDRIHVSPEEIWVPDIILYNNADNKVFQAGHTNLFKTWVELQNDGSCSWESPANLESECNVQIDLFPFDQQNCSLFFGSATYGSEHLIFVKPQNNKGKQTKILKKLILS</sequence>
<evidence type="ECO:0000256" key="11">
    <source>
        <dbReference type="RuleBase" id="RU000687"/>
    </source>
</evidence>
<reference evidence="13" key="1">
    <citation type="journal article" date="2023" name="G3 (Bethesda)">
        <title>Whole genome assembly and annotation of the endangered Caribbean coral Acropora cervicornis.</title>
        <authorList>
            <person name="Selwyn J.D."/>
            <person name="Vollmer S.V."/>
        </authorList>
    </citation>
    <scope>NUCLEOTIDE SEQUENCE</scope>
    <source>
        <strain evidence="13">K2</strain>
    </source>
</reference>
<keyword evidence="6" id="KW-0472">Membrane</keyword>
<dbReference type="PANTHER" id="PTHR18945">
    <property type="entry name" value="NEUROTRANSMITTER GATED ION CHANNEL"/>
    <property type="match status" value="1"/>
</dbReference>
<evidence type="ECO:0000313" key="14">
    <source>
        <dbReference type="Proteomes" id="UP001249851"/>
    </source>
</evidence>
<keyword evidence="1 11" id="KW-0813">Transport</keyword>
<dbReference type="PROSITE" id="PS00236">
    <property type="entry name" value="NEUROTR_ION_CHANNEL"/>
    <property type="match status" value="1"/>
</dbReference>
<accession>A0AAD9PYC8</accession>
<protein>
    <submittedName>
        <fullName evidence="13">Neuronal acetylcholine receptor subunit alpha-5</fullName>
    </submittedName>
</protein>
<comment type="similarity">
    <text evidence="11">Belongs to the ligand-gated ion channel (TC 1.A.9) family.</text>
</comment>
<dbReference type="PRINTS" id="PR00252">
    <property type="entry name" value="NRIONCHANNEL"/>
</dbReference>
<keyword evidence="4" id="KW-0770">Synapse</keyword>
<comment type="caution">
    <text evidence="13">The sequence shown here is derived from an EMBL/GenBank/DDBJ whole genome shotgun (WGS) entry which is preliminary data.</text>
</comment>
<dbReference type="InterPro" id="IPR018000">
    <property type="entry name" value="Neurotransmitter_ion_chnl_CS"/>
</dbReference>
<dbReference type="FunFam" id="2.70.170.10:FF:000028">
    <property type="entry name" value="AcetylCholine Receptor"/>
    <property type="match status" value="1"/>
</dbReference>
<keyword evidence="9 11" id="KW-0407">Ion channel</keyword>
<evidence type="ECO:0000256" key="9">
    <source>
        <dbReference type="ARBA" id="ARBA00023303"/>
    </source>
</evidence>
<dbReference type="PRINTS" id="PR00254">
    <property type="entry name" value="NICOTINICR"/>
</dbReference>
<dbReference type="Pfam" id="PF02931">
    <property type="entry name" value="Neur_chan_LBD"/>
    <property type="match status" value="1"/>
</dbReference>
<gene>
    <name evidence="13" type="ORF">P5673_027921</name>
</gene>
<evidence type="ECO:0000256" key="10">
    <source>
        <dbReference type="ARBA" id="ARBA00034099"/>
    </source>
</evidence>
<dbReference type="Proteomes" id="UP001249851">
    <property type="component" value="Unassembled WGS sequence"/>
</dbReference>
<dbReference type="InterPro" id="IPR006201">
    <property type="entry name" value="Neur_channel"/>
</dbReference>
<evidence type="ECO:0000256" key="6">
    <source>
        <dbReference type="ARBA" id="ARBA00023136"/>
    </source>
</evidence>
<evidence type="ECO:0000256" key="2">
    <source>
        <dbReference type="ARBA" id="ARBA00022475"/>
    </source>
</evidence>
<keyword evidence="2" id="KW-1003">Cell membrane</keyword>
<evidence type="ECO:0000256" key="3">
    <source>
        <dbReference type="ARBA" id="ARBA00022692"/>
    </source>
</evidence>
<organism evidence="13 14">
    <name type="scientific">Acropora cervicornis</name>
    <name type="common">Staghorn coral</name>
    <dbReference type="NCBI Taxonomy" id="6130"/>
    <lineage>
        <taxon>Eukaryota</taxon>
        <taxon>Metazoa</taxon>
        <taxon>Cnidaria</taxon>
        <taxon>Anthozoa</taxon>
        <taxon>Hexacorallia</taxon>
        <taxon>Scleractinia</taxon>
        <taxon>Astrocoeniina</taxon>
        <taxon>Acroporidae</taxon>
        <taxon>Acropora</taxon>
    </lineage>
</organism>
<keyword evidence="5 11" id="KW-0406">Ion transport</keyword>
<keyword evidence="8" id="KW-1071">Ligand-gated ion channel</keyword>
<dbReference type="InterPro" id="IPR002394">
    <property type="entry name" value="Nicotinic_acetylcholine_rcpt"/>
</dbReference>
<dbReference type="EMBL" id="JARQWQ010000099">
    <property type="protein sequence ID" value="KAK2551321.1"/>
    <property type="molecule type" value="Genomic_DNA"/>
</dbReference>
<dbReference type="InterPro" id="IPR006202">
    <property type="entry name" value="Neur_chan_lig-bd"/>
</dbReference>
<dbReference type="SUPFAM" id="SSF63712">
    <property type="entry name" value="Nicotinic receptor ligand binding domain-like"/>
    <property type="match status" value="1"/>
</dbReference>
<dbReference type="InterPro" id="IPR036734">
    <property type="entry name" value="Neur_chan_lig-bd_sf"/>
</dbReference>
<proteinExistence type="inferred from homology"/>
<dbReference type="Gene3D" id="2.70.170.10">
    <property type="entry name" value="Neurotransmitter-gated ion-channel ligand-binding domain"/>
    <property type="match status" value="1"/>
</dbReference>
<keyword evidence="7 13" id="KW-0675">Receptor</keyword>
<feature type="domain" description="Neurotransmitter-gated ion-channel ligand-binding" evidence="12">
    <location>
        <begin position="37"/>
        <end position="202"/>
    </location>
</feature>
<dbReference type="AlphaFoldDB" id="A0AAD9PYC8"/>
<evidence type="ECO:0000256" key="7">
    <source>
        <dbReference type="ARBA" id="ARBA00023170"/>
    </source>
</evidence>
<reference evidence="13" key="2">
    <citation type="journal article" date="2023" name="Science">
        <title>Genomic signatures of disease resistance in endangered staghorn corals.</title>
        <authorList>
            <person name="Vollmer S.V."/>
            <person name="Selwyn J.D."/>
            <person name="Despard B.A."/>
            <person name="Roesel C.L."/>
        </authorList>
    </citation>
    <scope>NUCLEOTIDE SEQUENCE</scope>
    <source>
        <strain evidence="13">K2</strain>
    </source>
</reference>
<evidence type="ECO:0000256" key="5">
    <source>
        <dbReference type="ARBA" id="ARBA00023065"/>
    </source>
</evidence>
<evidence type="ECO:0000259" key="12">
    <source>
        <dbReference type="Pfam" id="PF02931"/>
    </source>
</evidence>